<proteinExistence type="predicted"/>
<organism evidence="1 2">
    <name type="scientific">Violaceomyces palustris</name>
    <dbReference type="NCBI Taxonomy" id="1673888"/>
    <lineage>
        <taxon>Eukaryota</taxon>
        <taxon>Fungi</taxon>
        <taxon>Dikarya</taxon>
        <taxon>Basidiomycota</taxon>
        <taxon>Ustilaginomycotina</taxon>
        <taxon>Ustilaginomycetes</taxon>
        <taxon>Violaceomycetales</taxon>
        <taxon>Violaceomycetaceae</taxon>
        <taxon>Violaceomyces</taxon>
    </lineage>
</organism>
<accession>A0ACD0P3X0</accession>
<evidence type="ECO:0000313" key="1">
    <source>
        <dbReference type="EMBL" id="PWN52746.1"/>
    </source>
</evidence>
<dbReference type="EMBL" id="KZ819760">
    <property type="protein sequence ID" value="PWN52746.1"/>
    <property type="molecule type" value="Genomic_DNA"/>
</dbReference>
<protein>
    <submittedName>
        <fullName evidence="1">Uncharacterized protein</fullName>
    </submittedName>
</protein>
<gene>
    <name evidence="1" type="ORF">IE53DRAFT_384803</name>
</gene>
<keyword evidence="2" id="KW-1185">Reference proteome</keyword>
<evidence type="ECO:0000313" key="2">
    <source>
        <dbReference type="Proteomes" id="UP000245626"/>
    </source>
</evidence>
<sequence>MNHSPPTLCFRWSLDEAATPPQSQTHALTLRPANGPITFTRTLVKNPSPNDINNELDPVKSFDSKVMSRNHAKIEWLSHRRIVVLVDLDSTHGTWISRKGSHKDAKLVKMSPNTPYEIKEGDLVHFGREVIKGGVIHKAVKGYMSFKDIPTAAPEAKSRYGLSDSDVMAGVADEGSVAESCDSVEWIGPILNLNDLRGKEVNVEERDEKVESPTASQSRSCSPKLEESSFREDGREEGEYQVEEPEDLIEEVASDEDENSCCRCIGTDDGIDETSSDDVGKDEICNGDIFNNEVCDREDDFDEIREHEGRGDEDSGVDLTCSNEDSKVEIATRSASPAPSCTGSTPPWKKGSDESLARVSRLFEEEREEAAMSVAEQPNGAAEDGLERQRQETTTKNAIDCVIDESEPGGPQHAVEQDADEETRADPEVPSIPLLEDDGERSSTCRVKRSLEETDAEPAPHNPVSDASTSPNTMPPSSSSERTSAPSEPSSPARKRQKTYEPTPWKTYAALLATGAIAGSVTTFIGLASLATGDLA</sequence>
<dbReference type="Proteomes" id="UP000245626">
    <property type="component" value="Unassembled WGS sequence"/>
</dbReference>
<reference evidence="1 2" key="1">
    <citation type="journal article" date="2018" name="Mol. Biol. Evol.">
        <title>Broad Genomic Sampling Reveals a Smut Pathogenic Ancestry of the Fungal Clade Ustilaginomycotina.</title>
        <authorList>
            <person name="Kijpornyongpan T."/>
            <person name="Mondo S.J."/>
            <person name="Barry K."/>
            <person name="Sandor L."/>
            <person name="Lee J."/>
            <person name="Lipzen A."/>
            <person name="Pangilinan J."/>
            <person name="LaButti K."/>
            <person name="Hainaut M."/>
            <person name="Henrissat B."/>
            <person name="Grigoriev I.V."/>
            <person name="Spatafora J.W."/>
            <person name="Aime M.C."/>
        </authorList>
    </citation>
    <scope>NUCLEOTIDE SEQUENCE [LARGE SCALE GENOMIC DNA]</scope>
    <source>
        <strain evidence="1 2">SA 807</strain>
    </source>
</reference>
<name>A0ACD0P3X0_9BASI</name>